<sequence length="507" mass="55779">MMMLGEGAFVFRHVRNTLRSIGKDNCLRCNGYAVLVNPKSSVDTVLGTTAPQPPTVKQFTDGNKNDTLSYRQDFEFFSNMINHQSSKISLEGRRAQVERIKSSATGSRRGGFLPDSSQAIADKLNEAIDFWDEHPSMFQNFETNTMEADSNHEKQCKDIAIIKRDLISVARQLLQRSPPMATNMKQFLHEMHTKVNAQLSTTLPYEPMPKVGRKVNLTSATSTRDEINQAEEDGVLLMCYVNCSVPEKETVNFCSGFAVQGGSSISPEDSPGRGELVITCAHEMETVVPAAECPDNGVILAMSRKGHIFPVERLLSYMPSTDLSLLQLSENAIQIDPLTRQIRPVIESQLETLPVSPYPAVVNTELSVCSFGGWLPRTDETSGMVSRFLHEEVIRNRWARATLVGYRDPIGRQAETGTYDELAQLDFVLDYESPETPASIKDAVKASSFAFPMPGSSGGPVVDVNTGSVVGIVRGTKSSKLGDSRGDAVPAEKVFEFFALPGLGKRR</sequence>
<evidence type="ECO:0000313" key="2">
    <source>
        <dbReference type="Proteomes" id="UP000186303"/>
    </source>
</evidence>
<dbReference type="AlphaFoldDB" id="A0A1M8A797"/>
<dbReference type="SUPFAM" id="SSF50494">
    <property type="entry name" value="Trypsin-like serine proteases"/>
    <property type="match status" value="1"/>
</dbReference>
<evidence type="ECO:0000313" key="1">
    <source>
        <dbReference type="EMBL" id="SHO78094.1"/>
    </source>
</evidence>
<proteinExistence type="predicted"/>
<accession>A0A1M8A797</accession>
<reference evidence="2" key="1">
    <citation type="journal article" date="2017" name="Nucleic Acids Res.">
        <title>Proteogenomics produces comprehensive and highly accurate protein-coding gene annotation in a complete genome assembly of Malassezia sympodialis.</title>
        <authorList>
            <person name="Zhu Y."/>
            <person name="Engstroem P.G."/>
            <person name="Tellgren-Roth C."/>
            <person name="Baudo C.D."/>
            <person name="Kennell J.C."/>
            <person name="Sun S."/>
            <person name="Billmyre R.B."/>
            <person name="Schroeder M.S."/>
            <person name="Andersson A."/>
            <person name="Holm T."/>
            <person name="Sigurgeirsson B."/>
            <person name="Wu G."/>
            <person name="Sankaranarayanan S.R."/>
            <person name="Siddharthan R."/>
            <person name="Sanyal K."/>
            <person name="Lundeberg J."/>
            <person name="Nystedt B."/>
            <person name="Boekhout T."/>
            <person name="Dawson T.L. Jr."/>
            <person name="Heitman J."/>
            <person name="Scheynius A."/>
            <person name="Lehtioe J."/>
        </authorList>
    </citation>
    <scope>NUCLEOTIDE SEQUENCE [LARGE SCALE GENOMIC DNA]</scope>
    <source>
        <strain evidence="2">ATCC 42132</strain>
    </source>
</reference>
<dbReference type="STRING" id="1230383.A0A1M8A797"/>
<keyword evidence="2" id="KW-1185">Reference proteome</keyword>
<dbReference type="InterPro" id="IPR009003">
    <property type="entry name" value="Peptidase_S1_PA"/>
</dbReference>
<dbReference type="VEuPathDB" id="FungiDB:MSYG_2436"/>
<dbReference type="EMBL" id="LT671823">
    <property type="protein sequence ID" value="SHO78094.1"/>
    <property type="molecule type" value="Genomic_DNA"/>
</dbReference>
<protein>
    <submittedName>
        <fullName evidence="1">Uncharacterized protein</fullName>
    </submittedName>
</protein>
<dbReference type="Pfam" id="PF13365">
    <property type="entry name" value="Trypsin_2"/>
    <property type="match status" value="1"/>
</dbReference>
<name>A0A1M8A797_MALS4</name>
<dbReference type="OMA" id="VEYKDPC"/>
<dbReference type="Proteomes" id="UP000186303">
    <property type="component" value="Chromosome 3"/>
</dbReference>
<dbReference type="OrthoDB" id="10054765at2759"/>
<gene>
    <name evidence="1" type="ORF">MSYG_2436</name>
</gene>
<organism evidence="1 2">
    <name type="scientific">Malassezia sympodialis (strain ATCC 42132)</name>
    <name type="common">Atopic eczema-associated yeast</name>
    <dbReference type="NCBI Taxonomy" id="1230383"/>
    <lineage>
        <taxon>Eukaryota</taxon>
        <taxon>Fungi</taxon>
        <taxon>Dikarya</taxon>
        <taxon>Basidiomycota</taxon>
        <taxon>Ustilaginomycotina</taxon>
        <taxon>Malasseziomycetes</taxon>
        <taxon>Malasseziales</taxon>
        <taxon>Malasseziaceae</taxon>
        <taxon>Malassezia</taxon>
    </lineage>
</organism>